<dbReference type="EMBL" id="LT934115">
    <property type="protein sequence ID" value="VAH58586.1"/>
    <property type="molecule type" value="Genomic_DNA"/>
</dbReference>
<dbReference type="Proteomes" id="UP000324705">
    <property type="component" value="Chromosome 3A"/>
</dbReference>
<dbReference type="OMA" id="IMMAVEV"/>
<dbReference type="PROSITE" id="PS50089">
    <property type="entry name" value="ZF_RING_2"/>
    <property type="match status" value="1"/>
</dbReference>
<organism evidence="7 8">
    <name type="scientific">Triticum turgidum subsp. durum</name>
    <name type="common">Durum wheat</name>
    <name type="synonym">Triticum durum</name>
    <dbReference type="NCBI Taxonomy" id="4567"/>
    <lineage>
        <taxon>Eukaryota</taxon>
        <taxon>Viridiplantae</taxon>
        <taxon>Streptophyta</taxon>
        <taxon>Embryophyta</taxon>
        <taxon>Tracheophyta</taxon>
        <taxon>Spermatophyta</taxon>
        <taxon>Magnoliopsida</taxon>
        <taxon>Liliopsida</taxon>
        <taxon>Poales</taxon>
        <taxon>Poaceae</taxon>
        <taxon>BOP clade</taxon>
        <taxon>Pooideae</taxon>
        <taxon>Triticodae</taxon>
        <taxon>Triticeae</taxon>
        <taxon>Triticinae</taxon>
        <taxon>Triticum</taxon>
    </lineage>
</organism>
<dbReference type="SUPFAM" id="SSF57850">
    <property type="entry name" value="RING/U-box"/>
    <property type="match status" value="1"/>
</dbReference>
<dbReference type="Gene3D" id="3.30.40.10">
    <property type="entry name" value="Zinc/RING finger domain, C3HC4 (zinc finger)"/>
    <property type="match status" value="1"/>
</dbReference>
<dbReference type="Gramene" id="TRITD3Av1G047110.1">
    <property type="protein sequence ID" value="TRITD3Av1G047110.1"/>
    <property type="gene ID" value="TRITD3Av1G047110"/>
</dbReference>
<sequence>MRRPRVEIASAMEPRHPELEESSTATVDEVLKPVEAPSDGEECPICLDQERVTTAWKETVCGHIFHEQCVERWLETKGSCPMCRRQLQEPCDAAKYGIRRSPLIMMAVEVMDNSDLPDRSNYFRQYRQETFVG</sequence>
<keyword evidence="2 4" id="KW-0863">Zinc-finger</keyword>
<evidence type="ECO:0000313" key="8">
    <source>
        <dbReference type="Proteomes" id="UP000324705"/>
    </source>
</evidence>
<gene>
    <name evidence="7" type="ORF">TRITD_3Av1G047110</name>
</gene>
<proteinExistence type="predicted"/>
<evidence type="ECO:0000256" key="2">
    <source>
        <dbReference type="ARBA" id="ARBA00022771"/>
    </source>
</evidence>
<feature type="region of interest" description="Disordered" evidence="5">
    <location>
        <begin position="1"/>
        <end position="28"/>
    </location>
</feature>
<dbReference type="Pfam" id="PF13639">
    <property type="entry name" value="zf-RING_2"/>
    <property type="match status" value="1"/>
</dbReference>
<accession>A0A9R0VHH1</accession>
<keyword evidence="3" id="KW-0862">Zinc</keyword>
<dbReference type="PANTHER" id="PTHR15710:SF88">
    <property type="entry name" value="RING-TYPE DOMAIN-CONTAINING PROTEIN"/>
    <property type="match status" value="1"/>
</dbReference>
<dbReference type="SMART" id="SM00184">
    <property type="entry name" value="RING"/>
    <property type="match status" value="1"/>
</dbReference>
<evidence type="ECO:0000256" key="4">
    <source>
        <dbReference type="PROSITE-ProRule" id="PRU00175"/>
    </source>
</evidence>
<name>A0A9R0VHH1_TRITD</name>
<evidence type="ECO:0000256" key="5">
    <source>
        <dbReference type="SAM" id="MobiDB-lite"/>
    </source>
</evidence>
<keyword evidence="8" id="KW-1185">Reference proteome</keyword>
<dbReference type="GO" id="GO:0005737">
    <property type="term" value="C:cytoplasm"/>
    <property type="evidence" value="ECO:0007669"/>
    <property type="project" value="TreeGrafter"/>
</dbReference>
<evidence type="ECO:0000256" key="1">
    <source>
        <dbReference type="ARBA" id="ARBA00022723"/>
    </source>
</evidence>
<protein>
    <recommendedName>
        <fullName evidence="6">RING-type domain-containing protein</fullName>
    </recommendedName>
</protein>
<evidence type="ECO:0000259" key="6">
    <source>
        <dbReference type="PROSITE" id="PS50089"/>
    </source>
</evidence>
<dbReference type="InterPro" id="IPR001841">
    <property type="entry name" value="Znf_RING"/>
</dbReference>
<dbReference type="GO" id="GO:0008270">
    <property type="term" value="F:zinc ion binding"/>
    <property type="evidence" value="ECO:0007669"/>
    <property type="project" value="UniProtKB-KW"/>
</dbReference>
<evidence type="ECO:0000256" key="3">
    <source>
        <dbReference type="ARBA" id="ARBA00022833"/>
    </source>
</evidence>
<dbReference type="GO" id="GO:0061630">
    <property type="term" value="F:ubiquitin protein ligase activity"/>
    <property type="evidence" value="ECO:0007669"/>
    <property type="project" value="TreeGrafter"/>
</dbReference>
<dbReference type="PANTHER" id="PTHR15710">
    <property type="entry name" value="E3 UBIQUITIN-PROTEIN LIGASE PRAJA"/>
    <property type="match status" value="1"/>
</dbReference>
<keyword evidence="1" id="KW-0479">Metal-binding</keyword>
<dbReference type="InterPro" id="IPR013083">
    <property type="entry name" value="Znf_RING/FYVE/PHD"/>
</dbReference>
<dbReference type="GO" id="GO:0016567">
    <property type="term" value="P:protein ubiquitination"/>
    <property type="evidence" value="ECO:0007669"/>
    <property type="project" value="TreeGrafter"/>
</dbReference>
<feature type="domain" description="RING-type" evidence="6">
    <location>
        <begin position="43"/>
        <end position="84"/>
    </location>
</feature>
<reference evidence="7 8" key="1">
    <citation type="submission" date="2017-09" db="EMBL/GenBank/DDBJ databases">
        <authorList>
            <consortium name="International Durum Wheat Genome Sequencing Consortium (IDWGSC)"/>
            <person name="Milanesi L."/>
        </authorList>
    </citation>
    <scope>NUCLEOTIDE SEQUENCE [LARGE SCALE GENOMIC DNA]</scope>
    <source>
        <strain evidence="8">cv. Svevo</strain>
    </source>
</reference>
<dbReference type="AlphaFoldDB" id="A0A9R0VHH1"/>
<evidence type="ECO:0000313" key="7">
    <source>
        <dbReference type="EMBL" id="VAH58586.1"/>
    </source>
</evidence>